<dbReference type="Proteomes" id="UP000005850">
    <property type="component" value="Chromosome"/>
</dbReference>
<dbReference type="HOGENOM" id="CLU_2328285_0_0_9"/>
<dbReference type="AlphaFoldDB" id="A0A075R7F7"/>
<dbReference type="STRING" id="1042163.BRLA_c030390"/>
<sequence length="98" mass="10945">MITDFQKSLLVDIFTTTTRIRATQRAILALERQATFGFAVLLSTLSNESKEPSEKEDILLALTFALSGLVSQIRTLREFLQGLQEELTLETNALAKTL</sequence>
<accession>A0A075R7F7</accession>
<dbReference type="KEGG" id="blr:BRLA_c030390"/>
<gene>
    <name evidence="1" type="ORF">BRLA_c030390</name>
</gene>
<keyword evidence="2" id="KW-1185">Reference proteome</keyword>
<evidence type="ECO:0000313" key="2">
    <source>
        <dbReference type="Proteomes" id="UP000005850"/>
    </source>
</evidence>
<proteinExistence type="predicted"/>
<name>A0A075R7F7_BRELA</name>
<evidence type="ECO:0000313" key="1">
    <source>
        <dbReference type="EMBL" id="AIG27351.1"/>
    </source>
</evidence>
<dbReference type="EMBL" id="CP007806">
    <property type="protein sequence ID" value="AIG27351.1"/>
    <property type="molecule type" value="Genomic_DNA"/>
</dbReference>
<organism evidence="1 2">
    <name type="scientific">Brevibacillus laterosporus LMG 15441</name>
    <dbReference type="NCBI Taxonomy" id="1042163"/>
    <lineage>
        <taxon>Bacteria</taxon>
        <taxon>Bacillati</taxon>
        <taxon>Bacillota</taxon>
        <taxon>Bacilli</taxon>
        <taxon>Bacillales</taxon>
        <taxon>Paenibacillaceae</taxon>
        <taxon>Brevibacillus</taxon>
    </lineage>
</organism>
<dbReference type="RefSeq" id="WP_022586652.1">
    <property type="nucleotide sequence ID" value="NZ_CP007806.1"/>
</dbReference>
<reference evidence="1 2" key="1">
    <citation type="journal article" date="2011" name="J. Bacteriol.">
        <title>Genome sequence of Brevibacillus laterosporus LMG 15441, a pathogen of invertebrates.</title>
        <authorList>
            <person name="Djukic M."/>
            <person name="Poehlein A."/>
            <person name="Thurmer A."/>
            <person name="Daniel R."/>
        </authorList>
    </citation>
    <scope>NUCLEOTIDE SEQUENCE [LARGE SCALE GENOMIC DNA]</scope>
    <source>
        <strain evidence="1 2">LMG 15441</strain>
    </source>
</reference>
<protein>
    <submittedName>
        <fullName evidence="1">Uncharacterized protein</fullName>
    </submittedName>
</protein>